<dbReference type="InterPro" id="IPR029044">
    <property type="entry name" value="Nucleotide-diphossugar_trans"/>
</dbReference>
<dbReference type="RefSeq" id="WP_132066935.1">
    <property type="nucleotide sequence ID" value="NZ_SMFN01000017.1"/>
</dbReference>
<dbReference type="SUPFAM" id="SSF53448">
    <property type="entry name" value="Nucleotide-diphospho-sugar transferases"/>
    <property type="match status" value="1"/>
</dbReference>
<protein>
    <submittedName>
        <fullName evidence="2">Glycosyltransferase family 2 protein</fullName>
    </submittedName>
</protein>
<dbReference type="GO" id="GO:0016758">
    <property type="term" value="F:hexosyltransferase activity"/>
    <property type="evidence" value="ECO:0007669"/>
    <property type="project" value="UniProtKB-ARBA"/>
</dbReference>
<dbReference type="PANTHER" id="PTHR22916">
    <property type="entry name" value="GLYCOSYLTRANSFERASE"/>
    <property type="match status" value="1"/>
</dbReference>
<dbReference type="OrthoDB" id="597270at2"/>
<evidence type="ECO:0000313" key="2">
    <source>
        <dbReference type="EMBL" id="TDE02048.1"/>
    </source>
</evidence>
<feature type="domain" description="Glycosyltransferase 2-like" evidence="1">
    <location>
        <begin position="7"/>
        <end position="161"/>
    </location>
</feature>
<dbReference type="InterPro" id="IPR001173">
    <property type="entry name" value="Glyco_trans_2-like"/>
</dbReference>
<proteinExistence type="predicted"/>
<evidence type="ECO:0000313" key="3">
    <source>
        <dbReference type="Proteomes" id="UP000294644"/>
    </source>
</evidence>
<evidence type="ECO:0000259" key="1">
    <source>
        <dbReference type="Pfam" id="PF00535"/>
    </source>
</evidence>
<comment type="caution">
    <text evidence="2">The sequence shown here is derived from an EMBL/GenBank/DDBJ whole genome shotgun (WGS) entry which is preliminary data.</text>
</comment>
<gene>
    <name evidence="2" type="ORF">E0F91_13235</name>
</gene>
<dbReference type="PANTHER" id="PTHR22916:SF3">
    <property type="entry name" value="UDP-GLCNAC:BETAGAL BETA-1,3-N-ACETYLGLUCOSAMINYLTRANSFERASE-LIKE PROTEIN 1"/>
    <property type="match status" value="1"/>
</dbReference>
<keyword evidence="3" id="KW-1185">Reference proteome</keyword>
<dbReference type="Gene3D" id="3.90.550.10">
    <property type="entry name" value="Spore Coat Polysaccharide Biosynthesis Protein SpsA, Chain A"/>
    <property type="match status" value="1"/>
</dbReference>
<organism evidence="2 3">
    <name type="scientific">Flavobacterium sandaracinum</name>
    <dbReference type="NCBI Taxonomy" id="2541733"/>
    <lineage>
        <taxon>Bacteria</taxon>
        <taxon>Pseudomonadati</taxon>
        <taxon>Bacteroidota</taxon>
        <taxon>Flavobacteriia</taxon>
        <taxon>Flavobacteriales</taxon>
        <taxon>Flavobacteriaceae</taxon>
        <taxon>Flavobacterium</taxon>
    </lineage>
</organism>
<dbReference type="EMBL" id="SMFN01000017">
    <property type="protein sequence ID" value="TDE02048.1"/>
    <property type="molecule type" value="Genomic_DNA"/>
</dbReference>
<accession>A0A4V2Z0R2</accession>
<dbReference type="AlphaFoldDB" id="A0A4V2Z0R2"/>
<reference evidence="2 3" key="1">
    <citation type="submission" date="2019-03" db="EMBL/GenBank/DDBJ databases">
        <title>Flavobacterium LB-D12 sp. nov., isolated from arctic soil.</title>
        <authorList>
            <person name="Chaudhary D.K."/>
        </authorList>
    </citation>
    <scope>NUCLEOTIDE SEQUENCE [LARGE SCALE GENOMIC DNA]</scope>
    <source>
        <strain evidence="2 3">LB-D12</strain>
    </source>
</reference>
<dbReference type="Proteomes" id="UP000294644">
    <property type="component" value="Unassembled WGS sequence"/>
</dbReference>
<sequence>MTYPTVTIIMATYNRANFIVESLLSIQKQTFLDWECLIIDDGGTDNTKEVVESFIEKDNRFKFYLRTNDYLKGLPGSRNYGLDIAKGDFIIFFDDDDIPHPQNLQICVSELSNNNDIYFCRYVRNVFFEGFHYDFDLSKDYTHFYINDKDILQMLNNELQFNSCAVMWKKICFKKHRFVETLMYAEEWELYSRIVSAGYHGISIDKCLFYGRKHLRSNTGEFYSNNPIRRASYVDAIILVVQNLKQKQLLTYSLKRYFIATAIDYEEYNLFDGILYVLDLPKFEKVKWRVFYAILPFRLKIHWLKKVVKNKIGNLELKK</sequence>
<keyword evidence="2" id="KW-0808">Transferase</keyword>
<name>A0A4V2Z0R2_9FLAO</name>
<dbReference type="CDD" id="cd00761">
    <property type="entry name" value="Glyco_tranf_GTA_type"/>
    <property type="match status" value="1"/>
</dbReference>
<dbReference type="Pfam" id="PF00535">
    <property type="entry name" value="Glycos_transf_2"/>
    <property type="match status" value="1"/>
</dbReference>